<evidence type="ECO:0000256" key="6">
    <source>
        <dbReference type="PIRSR" id="PIRSR604809-2"/>
    </source>
</evidence>
<comment type="subunit">
    <text evidence="3">Oligomer of 12 subunits arranged in the form of two hexameric ring.</text>
</comment>
<keyword evidence="15" id="KW-1185">Reference proteome</keyword>
<keyword evidence="6 11" id="KW-0547">Nucleotide-binding</keyword>
<keyword evidence="4" id="KW-0535">Nitrogen fixation</keyword>
<dbReference type="GO" id="GO:0006542">
    <property type="term" value="P:glutamine biosynthetic process"/>
    <property type="evidence" value="ECO:0007669"/>
    <property type="project" value="InterPro"/>
</dbReference>
<gene>
    <name evidence="14" type="ORF">SAMN05421849_2214</name>
</gene>
<name>A0A1R3X1U3_9RHOB</name>
<evidence type="ECO:0000256" key="9">
    <source>
        <dbReference type="PROSITE-ProRule" id="PRU01330"/>
    </source>
</evidence>
<comment type="cofactor">
    <cofactor evidence="7">
        <name>Mg(2+)</name>
        <dbReference type="ChEBI" id="CHEBI:18420"/>
    </cofactor>
    <text evidence="7">Binds 2 Mg(2+) ions per subunit.</text>
</comment>
<evidence type="ECO:0000256" key="7">
    <source>
        <dbReference type="PIRSR" id="PIRSR604809-3"/>
    </source>
</evidence>
<keyword evidence="7" id="KW-0460">Magnesium</keyword>
<dbReference type="STRING" id="515897.SAMN05421849_2214"/>
<feature type="binding site" evidence="5">
    <location>
        <position position="339"/>
    </location>
    <ligand>
        <name>L-glutamate</name>
        <dbReference type="ChEBI" id="CHEBI:29985"/>
    </ligand>
</feature>
<feature type="binding site" evidence="6">
    <location>
        <position position="339"/>
    </location>
    <ligand>
        <name>ATP</name>
        <dbReference type="ChEBI" id="CHEBI:30616"/>
    </ligand>
</feature>
<dbReference type="GO" id="GO:0005524">
    <property type="term" value="F:ATP binding"/>
    <property type="evidence" value="ECO:0007669"/>
    <property type="project" value="UniProtKB-KW"/>
</dbReference>
<dbReference type="SUPFAM" id="SSF55931">
    <property type="entry name" value="Glutamine synthetase/guanido kinase"/>
    <property type="match status" value="1"/>
</dbReference>
<feature type="domain" description="GS catalytic" evidence="13">
    <location>
        <begin position="105"/>
        <end position="468"/>
    </location>
</feature>
<evidence type="ECO:0000256" key="5">
    <source>
        <dbReference type="PIRSR" id="PIRSR604809-1"/>
    </source>
</evidence>
<protein>
    <recommendedName>
        <fullName evidence="11">Glutamine synthetase</fullName>
        <ecNumber evidence="11">6.3.1.2</ecNumber>
    </recommendedName>
</protein>
<organism evidence="14 15">
    <name type="scientific">Pontibaca methylaminivorans</name>
    <dbReference type="NCBI Taxonomy" id="515897"/>
    <lineage>
        <taxon>Bacteria</taxon>
        <taxon>Pseudomonadati</taxon>
        <taxon>Pseudomonadota</taxon>
        <taxon>Alphaproteobacteria</taxon>
        <taxon>Rhodobacterales</taxon>
        <taxon>Roseobacteraceae</taxon>
        <taxon>Pontibaca</taxon>
    </lineage>
</organism>
<feature type="modified residue" description="O-AMP-tyrosine" evidence="8">
    <location>
        <position position="397"/>
    </location>
</feature>
<evidence type="ECO:0000256" key="11">
    <source>
        <dbReference type="RuleBase" id="RU004356"/>
    </source>
</evidence>
<dbReference type="GO" id="GO:0016020">
    <property type="term" value="C:membrane"/>
    <property type="evidence" value="ECO:0007669"/>
    <property type="project" value="TreeGrafter"/>
</dbReference>
<dbReference type="GO" id="GO:0004356">
    <property type="term" value="F:glutamine synthetase activity"/>
    <property type="evidence" value="ECO:0007669"/>
    <property type="project" value="UniProtKB-EC"/>
</dbReference>
<keyword evidence="7" id="KW-0479">Metal-binding</keyword>
<dbReference type="Proteomes" id="UP000192455">
    <property type="component" value="Unassembled WGS sequence"/>
</dbReference>
<dbReference type="Gene3D" id="3.30.590.10">
    <property type="entry name" value="Glutamine synthetase/guanido kinase, catalytic domain"/>
    <property type="match status" value="1"/>
</dbReference>
<feature type="binding site" evidence="7">
    <location>
        <position position="132"/>
    </location>
    <ligand>
        <name>Mg(2+)</name>
        <dbReference type="ChEBI" id="CHEBI:18420"/>
        <label>1</label>
    </ligand>
</feature>
<evidence type="ECO:0000256" key="8">
    <source>
        <dbReference type="PIRSR" id="PIRSR604809-50"/>
    </source>
</evidence>
<comment type="similarity">
    <text evidence="2 9 10">Belongs to the glutamine synthetase family.</text>
</comment>
<comment type="function">
    <text evidence="1">Catalyzes the ATP-dependent biosynthesis of glutamine from glutamate and ammonia.</text>
</comment>
<dbReference type="Pfam" id="PF00120">
    <property type="entry name" value="Gln-synt_C"/>
    <property type="match status" value="1"/>
</dbReference>
<dbReference type="InterPro" id="IPR027302">
    <property type="entry name" value="Gln_synth_N_conserv_site"/>
</dbReference>
<feature type="binding site" evidence="5">
    <location>
        <position position="359"/>
    </location>
    <ligand>
        <name>L-glutamate</name>
        <dbReference type="ChEBI" id="CHEBI:29985"/>
    </ligand>
</feature>
<feature type="domain" description="GS beta-grasp" evidence="12">
    <location>
        <begin position="13"/>
        <end position="97"/>
    </location>
</feature>
<dbReference type="SUPFAM" id="SSF54368">
    <property type="entry name" value="Glutamine synthetase, N-terminal domain"/>
    <property type="match status" value="1"/>
</dbReference>
<dbReference type="InterPro" id="IPR004809">
    <property type="entry name" value="Gln_synth_I"/>
</dbReference>
<dbReference type="InterPro" id="IPR008147">
    <property type="entry name" value="Gln_synt_N"/>
</dbReference>
<dbReference type="NCBIfam" id="TIGR00653">
    <property type="entry name" value="GlnA"/>
    <property type="match status" value="1"/>
</dbReference>
<keyword evidence="11" id="KW-0436">Ligase</keyword>
<dbReference type="RefSeq" id="WP_076649887.1">
    <property type="nucleotide sequence ID" value="NZ_FTPS01000001.1"/>
</dbReference>
<dbReference type="SMART" id="SM01230">
    <property type="entry name" value="Gln-synt_C"/>
    <property type="match status" value="1"/>
</dbReference>
<dbReference type="Pfam" id="PF03951">
    <property type="entry name" value="Gln-synt_N"/>
    <property type="match status" value="1"/>
</dbReference>
<evidence type="ECO:0000256" key="1">
    <source>
        <dbReference type="ARBA" id="ARBA00003117"/>
    </source>
</evidence>
<reference evidence="14 15" key="1">
    <citation type="submission" date="2017-01" db="EMBL/GenBank/DDBJ databases">
        <authorList>
            <person name="Mah S.A."/>
            <person name="Swanson W.J."/>
            <person name="Moy G.W."/>
            <person name="Vacquier V.D."/>
        </authorList>
    </citation>
    <scope>NUCLEOTIDE SEQUENCE [LARGE SCALE GENOMIC DNA]</scope>
    <source>
        <strain evidence="14 15">DSM 21219</strain>
    </source>
</reference>
<evidence type="ECO:0000313" key="14">
    <source>
        <dbReference type="EMBL" id="SIT84933.1"/>
    </source>
</evidence>
<evidence type="ECO:0000256" key="2">
    <source>
        <dbReference type="ARBA" id="ARBA00009897"/>
    </source>
</evidence>
<proteinExistence type="inferred from homology"/>
<dbReference type="InterPro" id="IPR008146">
    <property type="entry name" value="Gln_synth_cat_dom"/>
</dbReference>
<feature type="binding site" evidence="7">
    <location>
        <position position="269"/>
    </location>
    <ligand>
        <name>Mg(2+)</name>
        <dbReference type="ChEBI" id="CHEBI:18420"/>
        <label>1</label>
    </ligand>
</feature>
<dbReference type="GO" id="GO:0005737">
    <property type="term" value="C:cytoplasm"/>
    <property type="evidence" value="ECO:0007669"/>
    <property type="project" value="TreeGrafter"/>
</dbReference>
<dbReference type="InterPro" id="IPR036651">
    <property type="entry name" value="Gln_synt_N_sf"/>
</dbReference>
<evidence type="ECO:0000256" key="4">
    <source>
        <dbReference type="ARBA" id="ARBA00023231"/>
    </source>
</evidence>
<dbReference type="Gene3D" id="3.10.20.70">
    <property type="entry name" value="Glutamine synthetase, N-terminal domain"/>
    <property type="match status" value="1"/>
</dbReference>
<dbReference type="EMBL" id="FTPS01000001">
    <property type="protein sequence ID" value="SIT84933.1"/>
    <property type="molecule type" value="Genomic_DNA"/>
</dbReference>
<dbReference type="PROSITE" id="PS00181">
    <property type="entry name" value="GLNA_ATP"/>
    <property type="match status" value="1"/>
</dbReference>
<feature type="binding site" evidence="6">
    <location>
        <position position="208"/>
    </location>
    <ligand>
        <name>ATP</name>
        <dbReference type="ChEBI" id="CHEBI:30616"/>
    </ligand>
</feature>
<dbReference type="PANTHER" id="PTHR43407">
    <property type="entry name" value="GLUTAMINE SYNTHETASE"/>
    <property type="match status" value="1"/>
</dbReference>
<dbReference type="PROSITE" id="PS51987">
    <property type="entry name" value="GS_CATALYTIC"/>
    <property type="match status" value="1"/>
</dbReference>
<keyword evidence="6 11" id="KW-0067">ATP-binding</keyword>
<feature type="binding site" evidence="7">
    <location>
        <position position="213"/>
    </location>
    <ligand>
        <name>Mg(2+)</name>
        <dbReference type="ChEBI" id="CHEBI:18420"/>
        <label>1</label>
    </ligand>
</feature>
<evidence type="ECO:0000256" key="10">
    <source>
        <dbReference type="RuleBase" id="RU000384"/>
    </source>
</evidence>
<feature type="binding site" evidence="7">
    <location>
        <position position="130"/>
    </location>
    <ligand>
        <name>Mg(2+)</name>
        <dbReference type="ChEBI" id="CHEBI:18420"/>
        <label>1</label>
    </ligand>
</feature>
<comment type="catalytic activity">
    <reaction evidence="11">
        <text>L-glutamate + NH4(+) + ATP = L-glutamine + ADP + phosphate + H(+)</text>
        <dbReference type="Rhea" id="RHEA:16169"/>
        <dbReference type="ChEBI" id="CHEBI:15378"/>
        <dbReference type="ChEBI" id="CHEBI:28938"/>
        <dbReference type="ChEBI" id="CHEBI:29985"/>
        <dbReference type="ChEBI" id="CHEBI:30616"/>
        <dbReference type="ChEBI" id="CHEBI:43474"/>
        <dbReference type="ChEBI" id="CHEBI:58359"/>
        <dbReference type="ChEBI" id="CHEBI:456216"/>
        <dbReference type="EC" id="6.3.1.2"/>
    </reaction>
</comment>
<evidence type="ECO:0000313" key="15">
    <source>
        <dbReference type="Proteomes" id="UP000192455"/>
    </source>
</evidence>
<dbReference type="AlphaFoldDB" id="A0A1R3X1U3"/>
<evidence type="ECO:0000259" key="12">
    <source>
        <dbReference type="PROSITE" id="PS51986"/>
    </source>
</evidence>
<dbReference type="EC" id="6.3.1.2" evidence="11"/>
<feature type="binding site" evidence="5">
    <location>
        <position position="321"/>
    </location>
    <ligand>
        <name>L-glutamate</name>
        <dbReference type="ChEBI" id="CHEBI:29985"/>
    </ligand>
</feature>
<accession>A0A1R3X1U3</accession>
<feature type="binding site" evidence="5">
    <location>
        <begin position="264"/>
        <end position="265"/>
    </location>
    <ligand>
        <name>L-glutamate</name>
        <dbReference type="ChEBI" id="CHEBI:29985"/>
    </ligand>
</feature>
<dbReference type="GO" id="GO:0046872">
    <property type="term" value="F:metal ion binding"/>
    <property type="evidence" value="ECO:0007669"/>
    <property type="project" value="UniProtKB-KW"/>
</dbReference>
<sequence>MSTEAILRRIRDEAIRFVDVRFTDLRGALHHVTLAADHVDAALIEEGCMFDGSSIAGWKSVEASDMKLRPDPQHAYIDPFHAEKTLCLHCSVVEPDSGEAYVRDPRSIAARAEAHLNRISVADAAYFGPEAEFFIFDDVRIATTMNRVAHEVDAPSAAWNSDTAYAAGNKGHRPHVRGGYLPVGPMDDGQDLRSEMLTTMQAMGMQVDKHHHEAATCQHELGLVFGPLLRQADEMQKYKYVVRNVAAAYGRTATFMPKPLQGDNGSGMHVNLSLWKDGHPLFAGDGYGGLSDTALWFVGGILRHARALNAFTNPTTNSYKRLVPGFAAPVLQSWSAHNRSGCVRIPWARSARGRRIEARFPDPSANPYLAFSALLMAGLDGIEQRIDPGDAMETNLYDIPSERPGEFPMLCRSLREALDALEEDHDFLRVDDVFPAELIESYIALKWTEVTRYDTTPHPVEFAMYYSI</sequence>
<dbReference type="OrthoDB" id="9807095at2"/>
<dbReference type="GO" id="GO:0019740">
    <property type="term" value="P:nitrogen utilization"/>
    <property type="evidence" value="ECO:0007669"/>
    <property type="project" value="TreeGrafter"/>
</dbReference>
<evidence type="ECO:0000259" key="13">
    <source>
        <dbReference type="PROSITE" id="PS51987"/>
    </source>
</evidence>
<dbReference type="PANTHER" id="PTHR43407:SF2">
    <property type="entry name" value="GLUTAMINE SYNTHETASE"/>
    <property type="match status" value="1"/>
</dbReference>
<evidence type="ECO:0000256" key="3">
    <source>
        <dbReference type="ARBA" id="ARBA00011258"/>
    </source>
</evidence>
<dbReference type="PROSITE" id="PS00180">
    <property type="entry name" value="GLNA_1"/>
    <property type="match status" value="1"/>
</dbReference>
<feature type="binding site" evidence="7">
    <location>
        <position position="220"/>
    </location>
    <ligand>
        <name>Mg(2+)</name>
        <dbReference type="ChEBI" id="CHEBI:18420"/>
        <label>1</label>
    </ligand>
</feature>
<dbReference type="InterPro" id="IPR027303">
    <property type="entry name" value="Gln_synth_gly_rich_site"/>
</dbReference>
<keyword evidence="8" id="KW-0597">Phosphoprotein</keyword>
<feature type="binding site" evidence="7">
    <location>
        <position position="357"/>
    </location>
    <ligand>
        <name>Mg(2+)</name>
        <dbReference type="ChEBI" id="CHEBI:18420"/>
        <label>1</label>
    </ligand>
</feature>
<dbReference type="PROSITE" id="PS51986">
    <property type="entry name" value="GS_BETA_GRASP"/>
    <property type="match status" value="1"/>
</dbReference>
<dbReference type="InterPro" id="IPR014746">
    <property type="entry name" value="Gln_synth/guanido_kin_cat_dom"/>
</dbReference>